<accession>A0A2Y9C942</accession>
<protein>
    <submittedName>
        <fullName evidence="2">Uncharacterized protein</fullName>
    </submittedName>
</protein>
<reference evidence="2 4" key="1">
    <citation type="submission" date="2016-10" db="EMBL/GenBank/DDBJ databases">
        <authorList>
            <person name="Cai Z."/>
        </authorList>
    </citation>
    <scope>NUCLEOTIDE SEQUENCE [LARGE SCALE GENOMIC DNA]</scope>
    <source>
        <strain evidence="2 4">DSM 25227</strain>
    </source>
</reference>
<dbReference type="Proteomes" id="UP000251571">
    <property type="component" value="Unassembled WGS sequence"/>
</dbReference>
<dbReference type="Proteomes" id="UP000245839">
    <property type="component" value="Unassembled WGS sequence"/>
</dbReference>
<name>A0A2Y9C942_9RHOB</name>
<dbReference type="EMBL" id="QGDJ01000018">
    <property type="protein sequence ID" value="PWJ11767.1"/>
    <property type="molecule type" value="Genomic_DNA"/>
</dbReference>
<sequence>MHRLSHFHSNPPSTTILAAFVKYLSSSDITRVNFVTNAIVVMTRPNKVFGVHS</sequence>
<organism evidence="2 4">
    <name type="scientific">Jannaschia seohaensis</name>
    <dbReference type="NCBI Taxonomy" id="475081"/>
    <lineage>
        <taxon>Bacteria</taxon>
        <taxon>Pseudomonadati</taxon>
        <taxon>Pseudomonadota</taxon>
        <taxon>Alphaproteobacteria</taxon>
        <taxon>Rhodobacterales</taxon>
        <taxon>Roseobacteraceae</taxon>
        <taxon>Jannaschia</taxon>
    </lineage>
</organism>
<keyword evidence="3" id="KW-1185">Reference proteome</keyword>
<gene>
    <name evidence="1" type="ORF">BCF38_11834</name>
    <name evidence="2" type="ORF">SAMN05421539_11834</name>
</gene>
<proteinExistence type="predicted"/>
<evidence type="ECO:0000313" key="3">
    <source>
        <dbReference type="Proteomes" id="UP000245839"/>
    </source>
</evidence>
<dbReference type="AlphaFoldDB" id="A0A2Y9C942"/>
<evidence type="ECO:0000313" key="2">
    <source>
        <dbReference type="EMBL" id="SSA51283.1"/>
    </source>
</evidence>
<reference evidence="1 3" key="2">
    <citation type="submission" date="2018-03" db="EMBL/GenBank/DDBJ databases">
        <title>Genomic Encyclopedia of Archaeal and Bacterial Type Strains, Phase II (KMG-II): from individual species to whole genera.</title>
        <authorList>
            <person name="Goeker M."/>
        </authorList>
    </citation>
    <scope>NUCLEOTIDE SEQUENCE [LARGE SCALE GENOMIC DNA]</scope>
    <source>
        <strain evidence="1 3">DSM 25227</strain>
    </source>
</reference>
<evidence type="ECO:0000313" key="4">
    <source>
        <dbReference type="Proteomes" id="UP000251571"/>
    </source>
</evidence>
<dbReference type="EMBL" id="UETC01000018">
    <property type="protein sequence ID" value="SSA51283.1"/>
    <property type="molecule type" value="Genomic_DNA"/>
</dbReference>
<evidence type="ECO:0000313" key="1">
    <source>
        <dbReference type="EMBL" id="PWJ11767.1"/>
    </source>
</evidence>